<protein>
    <recommendedName>
        <fullName evidence="2">WAP domain-containing protein</fullName>
    </recommendedName>
</protein>
<comment type="caution">
    <text evidence="3">The sequence shown here is derived from an EMBL/GenBank/DDBJ whole genome shotgun (WGS) entry which is preliminary data.</text>
</comment>
<feature type="signal peptide" evidence="1">
    <location>
        <begin position="1"/>
        <end position="18"/>
    </location>
</feature>
<dbReference type="Proteomes" id="UP001497623">
    <property type="component" value="Unassembled WGS sequence"/>
</dbReference>
<evidence type="ECO:0000256" key="1">
    <source>
        <dbReference type="SAM" id="SignalP"/>
    </source>
</evidence>
<dbReference type="SUPFAM" id="SSF57256">
    <property type="entry name" value="Elafin-like"/>
    <property type="match status" value="1"/>
</dbReference>
<evidence type="ECO:0000313" key="3">
    <source>
        <dbReference type="EMBL" id="CAL4157250.1"/>
    </source>
</evidence>
<dbReference type="GO" id="GO:0005576">
    <property type="term" value="C:extracellular region"/>
    <property type="evidence" value="ECO:0007669"/>
    <property type="project" value="InterPro"/>
</dbReference>
<reference evidence="3 4" key="1">
    <citation type="submission" date="2024-05" db="EMBL/GenBank/DDBJ databases">
        <authorList>
            <person name="Wallberg A."/>
        </authorList>
    </citation>
    <scope>NUCLEOTIDE SEQUENCE [LARGE SCALE GENOMIC DNA]</scope>
</reference>
<keyword evidence="4" id="KW-1185">Reference proteome</keyword>
<dbReference type="InterPro" id="IPR008197">
    <property type="entry name" value="WAP_dom"/>
</dbReference>
<dbReference type="GO" id="GO:0030414">
    <property type="term" value="F:peptidase inhibitor activity"/>
    <property type="evidence" value="ECO:0007669"/>
    <property type="project" value="InterPro"/>
</dbReference>
<accession>A0AAV2S3B1</accession>
<dbReference type="PROSITE" id="PS51390">
    <property type="entry name" value="WAP"/>
    <property type="match status" value="1"/>
</dbReference>
<evidence type="ECO:0000313" key="4">
    <source>
        <dbReference type="Proteomes" id="UP001497623"/>
    </source>
</evidence>
<feature type="domain" description="WAP" evidence="2">
    <location>
        <begin position="56"/>
        <end position="107"/>
    </location>
</feature>
<dbReference type="SMART" id="SM00217">
    <property type="entry name" value="WAP"/>
    <property type="match status" value="1"/>
</dbReference>
<feature type="chain" id="PRO_5043449867" description="WAP domain-containing protein" evidence="1">
    <location>
        <begin position="19"/>
        <end position="114"/>
    </location>
</feature>
<sequence length="114" mass="12281">MHVLATIMLAALASVASAIPTHNIYTSGHSSPIVYPGPKNDAIVFPLEPVVFPNPSYDKSGRCPPIRSECPSVRFGPVTCLEDAQCPAQDKCCYDTCLEHKVCKPPLAFPALKK</sequence>
<dbReference type="Pfam" id="PF00095">
    <property type="entry name" value="WAP"/>
    <property type="match status" value="1"/>
</dbReference>
<dbReference type="InterPro" id="IPR036645">
    <property type="entry name" value="Elafin-like_sf"/>
</dbReference>
<dbReference type="AlphaFoldDB" id="A0AAV2S3B1"/>
<dbReference type="EMBL" id="CAXKWB010041966">
    <property type="protein sequence ID" value="CAL4157250.1"/>
    <property type="molecule type" value="Genomic_DNA"/>
</dbReference>
<organism evidence="3 4">
    <name type="scientific">Meganyctiphanes norvegica</name>
    <name type="common">Northern krill</name>
    <name type="synonym">Thysanopoda norvegica</name>
    <dbReference type="NCBI Taxonomy" id="48144"/>
    <lineage>
        <taxon>Eukaryota</taxon>
        <taxon>Metazoa</taxon>
        <taxon>Ecdysozoa</taxon>
        <taxon>Arthropoda</taxon>
        <taxon>Crustacea</taxon>
        <taxon>Multicrustacea</taxon>
        <taxon>Malacostraca</taxon>
        <taxon>Eumalacostraca</taxon>
        <taxon>Eucarida</taxon>
        <taxon>Euphausiacea</taxon>
        <taxon>Euphausiidae</taxon>
        <taxon>Meganyctiphanes</taxon>
    </lineage>
</organism>
<name>A0AAV2S3B1_MEGNR</name>
<evidence type="ECO:0000259" key="2">
    <source>
        <dbReference type="PROSITE" id="PS51390"/>
    </source>
</evidence>
<dbReference type="Gene3D" id="4.10.75.10">
    <property type="entry name" value="Elafin-like"/>
    <property type="match status" value="1"/>
</dbReference>
<keyword evidence="1" id="KW-0732">Signal</keyword>
<gene>
    <name evidence="3" type="ORF">MNOR_LOCUS31842</name>
</gene>
<proteinExistence type="predicted"/>